<sequence length="674" mass="74489">MASTRSGSCPPPRAAATKITSLKEPGQQRRSSAVVQDERDEKELMEAARAKAQRRAARELALVESAAREEVLHRKRNLGSVYSKELSIPKNPQKCPQDTSNVDELAPRKGGSKKKKVQVEAESESDTDDEEGTRTKTQRYKALMAELEGDDDSGEDATFNPTGGYPSELEDEDDDFEMDEDEPDTVLEKRVHGGKGKKKLRPGMELRNQISKARDANTAPDTPTPRQHTKTTKSKSNNGVDGLKTNWSKNKAPQLLPHGKKQQPLLADDDEDVFNDGPVRVFGGLVDDDEDAGLERQELNTMNPLDFDQPITKIEDLDDSSTYIKKPNGKKSTNGSTDCARVKDLPKSGQEKWDTLKAWVINEMSERDPWTNMEDQEIADAWNTIVNDKRCKVDHRRGGKSAEHDLFKMVKTLICGQVIPTEWQNKLCKAAIKALESELERRGLESAEEIKAFVLMMLGPKLRDHTNPNKPFIWSATDSVDWDGKNPRECGGGMLKGRLVLKVLGKHFSIISPAIPQKDIKSRPYGALCVAIQAVQRALEYTISGKTVIPDSKTGHFSVENWGDFQTEEESENGDIIHPLHRRATIFLATMKKKVPNHEWTRIVDGARAYAAKSSESAGRHCSGGLSVEEPEEVLFDDPSWGPAPGSDVSLPFGPSTTSDDVAAATAAPSSDSI</sequence>
<feature type="compositionally biased region" description="Polar residues" evidence="1">
    <location>
        <begin position="234"/>
        <end position="251"/>
    </location>
</feature>
<dbReference type="EMBL" id="QPFP01000106">
    <property type="protein sequence ID" value="TEB21612.1"/>
    <property type="molecule type" value="Genomic_DNA"/>
</dbReference>
<dbReference type="Proteomes" id="UP000298030">
    <property type="component" value="Unassembled WGS sequence"/>
</dbReference>
<proteinExistence type="predicted"/>
<comment type="caution">
    <text evidence="2">The sequence shown here is derived from an EMBL/GenBank/DDBJ whole genome shotgun (WGS) entry which is preliminary data.</text>
</comment>
<feature type="compositionally biased region" description="Basic and acidic residues" evidence="1">
    <location>
        <begin position="36"/>
        <end position="49"/>
    </location>
</feature>
<feature type="region of interest" description="Disordered" evidence="1">
    <location>
        <begin position="75"/>
        <end position="273"/>
    </location>
</feature>
<dbReference type="AlphaFoldDB" id="A0A4Y7SIL4"/>
<feature type="compositionally biased region" description="Basic residues" evidence="1">
    <location>
        <begin position="192"/>
        <end position="201"/>
    </location>
</feature>
<dbReference type="OrthoDB" id="3237371at2759"/>
<feature type="region of interest" description="Disordered" evidence="1">
    <location>
        <begin position="1"/>
        <end position="54"/>
    </location>
</feature>
<evidence type="ECO:0000313" key="3">
    <source>
        <dbReference type="Proteomes" id="UP000298030"/>
    </source>
</evidence>
<evidence type="ECO:0000313" key="2">
    <source>
        <dbReference type="EMBL" id="TEB21612.1"/>
    </source>
</evidence>
<organism evidence="2 3">
    <name type="scientific">Coprinellus micaceus</name>
    <name type="common">Glistening ink-cap mushroom</name>
    <name type="synonym">Coprinus micaceus</name>
    <dbReference type="NCBI Taxonomy" id="71717"/>
    <lineage>
        <taxon>Eukaryota</taxon>
        <taxon>Fungi</taxon>
        <taxon>Dikarya</taxon>
        <taxon>Basidiomycota</taxon>
        <taxon>Agaricomycotina</taxon>
        <taxon>Agaricomycetes</taxon>
        <taxon>Agaricomycetidae</taxon>
        <taxon>Agaricales</taxon>
        <taxon>Agaricineae</taxon>
        <taxon>Psathyrellaceae</taxon>
        <taxon>Coprinellus</taxon>
    </lineage>
</organism>
<feature type="compositionally biased region" description="Acidic residues" evidence="1">
    <location>
        <begin position="168"/>
        <end position="185"/>
    </location>
</feature>
<gene>
    <name evidence="2" type="ORF">FA13DRAFT_1799678</name>
</gene>
<reference evidence="2 3" key="1">
    <citation type="journal article" date="2019" name="Nat. Ecol. Evol.">
        <title>Megaphylogeny resolves global patterns of mushroom evolution.</title>
        <authorList>
            <person name="Varga T."/>
            <person name="Krizsan K."/>
            <person name="Foldi C."/>
            <person name="Dima B."/>
            <person name="Sanchez-Garcia M."/>
            <person name="Sanchez-Ramirez S."/>
            <person name="Szollosi G.J."/>
            <person name="Szarkandi J.G."/>
            <person name="Papp V."/>
            <person name="Albert L."/>
            <person name="Andreopoulos W."/>
            <person name="Angelini C."/>
            <person name="Antonin V."/>
            <person name="Barry K.W."/>
            <person name="Bougher N.L."/>
            <person name="Buchanan P."/>
            <person name="Buyck B."/>
            <person name="Bense V."/>
            <person name="Catcheside P."/>
            <person name="Chovatia M."/>
            <person name="Cooper J."/>
            <person name="Damon W."/>
            <person name="Desjardin D."/>
            <person name="Finy P."/>
            <person name="Geml J."/>
            <person name="Haridas S."/>
            <person name="Hughes K."/>
            <person name="Justo A."/>
            <person name="Karasinski D."/>
            <person name="Kautmanova I."/>
            <person name="Kiss B."/>
            <person name="Kocsube S."/>
            <person name="Kotiranta H."/>
            <person name="LaButti K.M."/>
            <person name="Lechner B.E."/>
            <person name="Liimatainen K."/>
            <person name="Lipzen A."/>
            <person name="Lukacs Z."/>
            <person name="Mihaltcheva S."/>
            <person name="Morgado L.N."/>
            <person name="Niskanen T."/>
            <person name="Noordeloos M.E."/>
            <person name="Ohm R.A."/>
            <person name="Ortiz-Santana B."/>
            <person name="Ovrebo C."/>
            <person name="Racz N."/>
            <person name="Riley R."/>
            <person name="Savchenko A."/>
            <person name="Shiryaev A."/>
            <person name="Soop K."/>
            <person name="Spirin V."/>
            <person name="Szebenyi C."/>
            <person name="Tomsovsky M."/>
            <person name="Tulloss R.E."/>
            <person name="Uehling J."/>
            <person name="Grigoriev I.V."/>
            <person name="Vagvolgyi C."/>
            <person name="Papp T."/>
            <person name="Martin F.M."/>
            <person name="Miettinen O."/>
            <person name="Hibbett D.S."/>
            <person name="Nagy L.G."/>
        </authorList>
    </citation>
    <scope>NUCLEOTIDE SEQUENCE [LARGE SCALE GENOMIC DNA]</scope>
    <source>
        <strain evidence="2 3">FP101781</strain>
    </source>
</reference>
<feature type="compositionally biased region" description="Acidic residues" evidence="1">
    <location>
        <begin position="121"/>
        <end position="131"/>
    </location>
</feature>
<evidence type="ECO:0000256" key="1">
    <source>
        <dbReference type="SAM" id="MobiDB-lite"/>
    </source>
</evidence>
<feature type="compositionally biased region" description="Low complexity" evidence="1">
    <location>
        <begin position="655"/>
        <end position="674"/>
    </location>
</feature>
<feature type="region of interest" description="Disordered" evidence="1">
    <location>
        <begin position="617"/>
        <end position="674"/>
    </location>
</feature>
<protein>
    <submittedName>
        <fullName evidence="2">Uncharacterized protein</fullName>
    </submittedName>
</protein>
<name>A0A4Y7SIL4_COPMI</name>
<accession>A0A4Y7SIL4</accession>
<keyword evidence="3" id="KW-1185">Reference proteome</keyword>